<evidence type="ECO:0000256" key="1">
    <source>
        <dbReference type="ARBA" id="ARBA00004370"/>
    </source>
</evidence>
<accession>A0ABS3KPU1</accession>
<reference evidence="8 9" key="1">
    <citation type="submission" date="2020-09" db="EMBL/GenBank/DDBJ databases">
        <title>Roseomonas.</title>
        <authorList>
            <person name="Zhu W."/>
        </authorList>
    </citation>
    <scope>NUCLEOTIDE SEQUENCE [LARGE SCALE GENOMIC DNA]</scope>
    <source>
        <strain evidence="8 9">573</strain>
    </source>
</reference>
<dbReference type="PANTHER" id="PTHR12219">
    <property type="entry name" value="NADH-UBIQUINONE OXIDOREDUCTASE"/>
    <property type="match status" value="1"/>
</dbReference>
<dbReference type="Proteomes" id="UP001518989">
    <property type="component" value="Unassembled WGS sequence"/>
</dbReference>
<keyword evidence="3" id="KW-0679">Respiratory chain</keyword>
<comment type="subcellular location">
    <subcellularLocation>
        <location evidence="1">Membrane</location>
    </subcellularLocation>
</comment>
<evidence type="ECO:0000256" key="5">
    <source>
        <dbReference type="ARBA" id="ARBA00022982"/>
    </source>
</evidence>
<comment type="caution">
    <text evidence="8">The sequence shown here is derived from an EMBL/GenBank/DDBJ whole genome shotgun (WGS) entry which is preliminary data.</text>
</comment>
<protein>
    <submittedName>
        <fullName evidence="8">ETC complex I subunit</fullName>
    </submittedName>
</protein>
<keyword evidence="5" id="KW-0249">Electron transport</keyword>
<gene>
    <name evidence="8" type="ORF">IAI61_10660</name>
</gene>
<sequence>MSRDAAIARIHSPPRSAMQSGRAKTEGWLLEFAPSESRKLDPLTGWFGSGDTRAQVRLSFSTREAAEAYARANGIAYEVEAVPPQKAEIKPKVYADNFRYGRAENWTH</sequence>
<keyword evidence="9" id="KW-1185">Reference proteome</keyword>
<dbReference type="InterPro" id="IPR006885">
    <property type="entry name" value="NADH_UbQ_FeS_4_mit-like"/>
</dbReference>
<evidence type="ECO:0000256" key="2">
    <source>
        <dbReference type="ARBA" id="ARBA00022448"/>
    </source>
</evidence>
<evidence type="ECO:0000256" key="7">
    <source>
        <dbReference type="SAM" id="MobiDB-lite"/>
    </source>
</evidence>
<feature type="region of interest" description="Disordered" evidence="7">
    <location>
        <begin position="1"/>
        <end position="23"/>
    </location>
</feature>
<keyword evidence="6" id="KW-0472">Membrane</keyword>
<dbReference type="RefSeq" id="WP_207417135.1">
    <property type="nucleotide sequence ID" value="NZ_CP061177.1"/>
</dbReference>
<evidence type="ECO:0000256" key="6">
    <source>
        <dbReference type="ARBA" id="ARBA00023136"/>
    </source>
</evidence>
<keyword evidence="4" id="KW-0809">Transit peptide</keyword>
<evidence type="ECO:0000313" key="8">
    <source>
        <dbReference type="EMBL" id="MBO1079495.1"/>
    </source>
</evidence>
<evidence type="ECO:0000256" key="4">
    <source>
        <dbReference type="ARBA" id="ARBA00022946"/>
    </source>
</evidence>
<dbReference type="InterPro" id="IPR038532">
    <property type="entry name" value="NDUFS4-like_sf"/>
</dbReference>
<proteinExistence type="predicted"/>
<evidence type="ECO:0000256" key="3">
    <source>
        <dbReference type="ARBA" id="ARBA00022660"/>
    </source>
</evidence>
<name>A0ABS3KPU1_9PROT</name>
<dbReference type="PANTHER" id="PTHR12219:SF8">
    <property type="entry name" value="NADH DEHYDROGENASE [UBIQUINONE] IRON-SULFUR PROTEIN 4, MITOCHONDRIAL"/>
    <property type="match status" value="1"/>
</dbReference>
<organism evidence="8 9">
    <name type="scientific">Roseomonas haemaphysalidis</name>
    <dbReference type="NCBI Taxonomy" id="2768162"/>
    <lineage>
        <taxon>Bacteria</taxon>
        <taxon>Pseudomonadati</taxon>
        <taxon>Pseudomonadota</taxon>
        <taxon>Alphaproteobacteria</taxon>
        <taxon>Acetobacterales</taxon>
        <taxon>Roseomonadaceae</taxon>
        <taxon>Roseomonas</taxon>
    </lineage>
</organism>
<dbReference type="EMBL" id="JACTNG010000005">
    <property type="protein sequence ID" value="MBO1079495.1"/>
    <property type="molecule type" value="Genomic_DNA"/>
</dbReference>
<dbReference type="Pfam" id="PF04800">
    <property type="entry name" value="NDUS4"/>
    <property type="match status" value="1"/>
</dbReference>
<dbReference type="Gene3D" id="3.30.160.190">
    <property type="entry name" value="atu1810 like domain"/>
    <property type="match status" value="1"/>
</dbReference>
<evidence type="ECO:0000313" key="9">
    <source>
        <dbReference type="Proteomes" id="UP001518989"/>
    </source>
</evidence>
<keyword evidence="2" id="KW-0813">Transport</keyword>